<name>A0ABV3D4G5_STREX</name>
<dbReference type="RefSeq" id="WP_359214007.1">
    <property type="nucleotide sequence ID" value="NZ_JBEZAM010000055.1"/>
</dbReference>
<gene>
    <name evidence="1" type="ORF">AB0A76_28360</name>
</gene>
<comment type="caution">
    <text evidence="1">The sequence shown here is derived from an EMBL/GenBank/DDBJ whole genome shotgun (WGS) entry which is preliminary data.</text>
</comment>
<organism evidence="1 2">
    <name type="scientific">Streptomyces exfoliatus</name>
    <name type="common">Streptomyces hydrogenans</name>
    <dbReference type="NCBI Taxonomy" id="1905"/>
    <lineage>
        <taxon>Bacteria</taxon>
        <taxon>Bacillati</taxon>
        <taxon>Actinomycetota</taxon>
        <taxon>Actinomycetes</taxon>
        <taxon>Kitasatosporales</taxon>
        <taxon>Streptomycetaceae</taxon>
        <taxon>Streptomyces</taxon>
    </lineage>
</organism>
<reference evidence="1 2" key="1">
    <citation type="submission" date="2024-06" db="EMBL/GenBank/DDBJ databases">
        <title>The Natural Products Discovery Center: Release of the First 8490 Sequenced Strains for Exploring Actinobacteria Biosynthetic Diversity.</title>
        <authorList>
            <person name="Kalkreuter E."/>
            <person name="Kautsar S.A."/>
            <person name="Yang D."/>
            <person name="Bader C.D."/>
            <person name="Teijaro C.N."/>
            <person name="Fluegel L."/>
            <person name="Davis C.M."/>
            <person name="Simpson J.R."/>
            <person name="Lauterbach L."/>
            <person name="Steele A.D."/>
            <person name="Gui C."/>
            <person name="Meng S."/>
            <person name="Li G."/>
            <person name="Viehrig K."/>
            <person name="Ye F."/>
            <person name="Su P."/>
            <person name="Kiefer A.F."/>
            <person name="Nichols A."/>
            <person name="Cepeda A.J."/>
            <person name="Yan W."/>
            <person name="Fan B."/>
            <person name="Jiang Y."/>
            <person name="Adhikari A."/>
            <person name="Zheng C.-J."/>
            <person name="Schuster L."/>
            <person name="Cowan T.M."/>
            <person name="Smanski M.J."/>
            <person name="Chevrette M.G."/>
            <person name="De Carvalho L.P.S."/>
            <person name="Shen B."/>
        </authorList>
    </citation>
    <scope>NUCLEOTIDE SEQUENCE [LARGE SCALE GENOMIC DNA]</scope>
    <source>
        <strain evidence="1 2">NPDC045705</strain>
    </source>
</reference>
<dbReference type="EMBL" id="JBEZAM010000055">
    <property type="protein sequence ID" value="MEU7297071.1"/>
    <property type="molecule type" value="Genomic_DNA"/>
</dbReference>
<dbReference type="Proteomes" id="UP001551210">
    <property type="component" value="Unassembled WGS sequence"/>
</dbReference>
<keyword evidence="2" id="KW-1185">Reference proteome</keyword>
<accession>A0ABV3D4G5</accession>
<proteinExistence type="predicted"/>
<protein>
    <submittedName>
        <fullName evidence="1">Uncharacterized protein</fullName>
    </submittedName>
</protein>
<sequence length="103" mass="11212">MYDTTEPERDWESHLDQVAARAVPLPGELAALLRSLPLLLDDEPLAVLRAIGALEAIVADAGPVAARIVTRRDRTDLPRIAEALGMTEQATDARLSHYTSLNL</sequence>
<evidence type="ECO:0000313" key="2">
    <source>
        <dbReference type="Proteomes" id="UP001551210"/>
    </source>
</evidence>
<evidence type="ECO:0000313" key="1">
    <source>
        <dbReference type="EMBL" id="MEU7297071.1"/>
    </source>
</evidence>